<dbReference type="Proteomes" id="UP001597307">
    <property type="component" value="Unassembled WGS sequence"/>
</dbReference>
<evidence type="ECO:0000313" key="1">
    <source>
        <dbReference type="EMBL" id="MFD1848039.1"/>
    </source>
</evidence>
<evidence type="ECO:0000313" key="2">
    <source>
        <dbReference type="Proteomes" id="UP001597307"/>
    </source>
</evidence>
<organism evidence="1 2">
    <name type="scientific">Arthrobacter flavus</name>
    <dbReference type="NCBI Taxonomy" id="95172"/>
    <lineage>
        <taxon>Bacteria</taxon>
        <taxon>Bacillati</taxon>
        <taxon>Actinomycetota</taxon>
        <taxon>Actinomycetes</taxon>
        <taxon>Micrococcales</taxon>
        <taxon>Micrococcaceae</taxon>
        <taxon>Arthrobacter</taxon>
    </lineage>
</organism>
<keyword evidence="2" id="KW-1185">Reference proteome</keyword>
<accession>A0ABW4QBG4</accession>
<reference evidence="2" key="1">
    <citation type="journal article" date="2019" name="Int. J. Syst. Evol. Microbiol.">
        <title>The Global Catalogue of Microorganisms (GCM) 10K type strain sequencing project: providing services to taxonomists for standard genome sequencing and annotation.</title>
        <authorList>
            <consortium name="The Broad Institute Genomics Platform"/>
            <consortium name="The Broad Institute Genome Sequencing Center for Infectious Disease"/>
            <person name="Wu L."/>
            <person name="Ma J."/>
        </authorList>
    </citation>
    <scope>NUCLEOTIDE SEQUENCE [LARGE SCALE GENOMIC DNA]</scope>
    <source>
        <strain evidence="2">JCM 11496</strain>
    </source>
</reference>
<proteinExistence type="predicted"/>
<name>A0ABW4QBG4_9MICC</name>
<protein>
    <submittedName>
        <fullName evidence="1">Uncharacterized protein</fullName>
    </submittedName>
</protein>
<gene>
    <name evidence="1" type="ORF">ACFSFX_15720</name>
</gene>
<sequence>MVHKFHGDSWGLAPDDRNWTPPLQVEVPDPAIVHTPEKSVPLWADLIFPDGHTSTAKAFAQAWTSDTVRIQWVEESLACYAWVAPGQIRRRQLEQR</sequence>
<dbReference type="EMBL" id="JBHUGA010000063">
    <property type="protein sequence ID" value="MFD1848039.1"/>
    <property type="molecule type" value="Genomic_DNA"/>
</dbReference>
<comment type="caution">
    <text evidence="1">The sequence shown here is derived from an EMBL/GenBank/DDBJ whole genome shotgun (WGS) entry which is preliminary data.</text>
</comment>
<dbReference type="RefSeq" id="WP_343882237.1">
    <property type="nucleotide sequence ID" value="NZ_BAAAIJ010000061.1"/>
</dbReference>